<dbReference type="NCBIfam" id="NF005559">
    <property type="entry name" value="PRK07231.1"/>
    <property type="match status" value="1"/>
</dbReference>
<protein>
    <submittedName>
        <fullName evidence="3">SDR family oxidoreductase</fullName>
    </submittedName>
</protein>
<organism evidence="3 4">
    <name type="scientific">Alteromonas gilva</name>
    <dbReference type="NCBI Taxonomy" id="2987522"/>
    <lineage>
        <taxon>Bacteria</taxon>
        <taxon>Pseudomonadati</taxon>
        <taxon>Pseudomonadota</taxon>
        <taxon>Gammaproteobacteria</taxon>
        <taxon>Alteromonadales</taxon>
        <taxon>Alteromonadaceae</taxon>
        <taxon>Alteromonas/Salinimonas group</taxon>
        <taxon>Alteromonas</taxon>
    </lineage>
</organism>
<dbReference type="PANTHER" id="PTHR24321">
    <property type="entry name" value="DEHYDROGENASES, SHORT CHAIN"/>
    <property type="match status" value="1"/>
</dbReference>
<keyword evidence="4" id="KW-1185">Reference proteome</keyword>
<keyword evidence="2" id="KW-0560">Oxidoreductase</keyword>
<dbReference type="PROSITE" id="PS00061">
    <property type="entry name" value="ADH_SHORT"/>
    <property type="match status" value="1"/>
</dbReference>
<sequence>MGRFSNKVAIISGAGSGIGAAIAARFCAEDIAGLVLLDKHAAGLQATAEDLPANTKVISRVLDVADEAAVVDAVEATFDTFGRIDVLCNNAGIACSRKLADEQDLTEWQQVMAVNVYSCVALTSHVARYMGQQPSGGAIVNTASVAGLRSGAGGNAYSASKAAVINFTQTAACDLASKHIRVNAVCPGLIETGMTSPFFAIAREKGVEHRLGERCELKRAGQPQEVAAAIAFLASDDASYITGQALAVDGGNSASLNMPGMKV</sequence>
<evidence type="ECO:0000313" key="4">
    <source>
        <dbReference type="Proteomes" id="UP001218788"/>
    </source>
</evidence>
<evidence type="ECO:0000256" key="1">
    <source>
        <dbReference type="ARBA" id="ARBA00006484"/>
    </source>
</evidence>
<dbReference type="CDD" id="cd05233">
    <property type="entry name" value="SDR_c"/>
    <property type="match status" value="1"/>
</dbReference>
<dbReference type="InterPro" id="IPR020904">
    <property type="entry name" value="Sc_DH/Rdtase_CS"/>
</dbReference>
<comment type="similarity">
    <text evidence="1">Belongs to the short-chain dehydrogenases/reductases (SDR) family.</text>
</comment>
<reference evidence="3 4" key="1">
    <citation type="submission" date="2022-10" db="EMBL/GenBank/DDBJ databases">
        <title>Alteromonas sp. chi3 Genome sequencing.</title>
        <authorList>
            <person name="Park S."/>
        </authorList>
    </citation>
    <scope>NUCLEOTIDE SEQUENCE [LARGE SCALE GENOMIC DNA]</scope>
    <source>
        <strain evidence="4">chi3</strain>
    </source>
</reference>
<dbReference type="Proteomes" id="UP001218788">
    <property type="component" value="Unassembled WGS sequence"/>
</dbReference>
<comment type="caution">
    <text evidence="3">The sequence shown here is derived from an EMBL/GenBank/DDBJ whole genome shotgun (WGS) entry which is preliminary data.</text>
</comment>
<dbReference type="PANTHER" id="PTHR24321:SF8">
    <property type="entry name" value="ESTRADIOL 17-BETA-DEHYDROGENASE 8-RELATED"/>
    <property type="match status" value="1"/>
</dbReference>
<dbReference type="PRINTS" id="PR00080">
    <property type="entry name" value="SDRFAMILY"/>
</dbReference>
<dbReference type="PRINTS" id="PR00081">
    <property type="entry name" value="GDHRDH"/>
</dbReference>
<gene>
    <name evidence="3" type="ORF">OIK42_05060</name>
</gene>
<dbReference type="InterPro" id="IPR002347">
    <property type="entry name" value="SDR_fam"/>
</dbReference>
<evidence type="ECO:0000313" key="3">
    <source>
        <dbReference type="EMBL" id="MDC8830129.1"/>
    </source>
</evidence>
<name>A0ABT5KZC9_9ALTE</name>
<dbReference type="EMBL" id="JAQQXP010000001">
    <property type="protein sequence ID" value="MDC8830129.1"/>
    <property type="molecule type" value="Genomic_DNA"/>
</dbReference>
<dbReference type="InterPro" id="IPR036291">
    <property type="entry name" value="NAD(P)-bd_dom_sf"/>
</dbReference>
<dbReference type="SUPFAM" id="SSF51735">
    <property type="entry name" value="NAD(P)-binding Rossmann-fold domains"/>
    <property type="match status" value="1"/>
</dbReference>
<proteinExistence type="inferred from homology"/>
<accession>A0ABT5KZC9</accession>
<dbReference type="Gene3D" id="3.40.50.720">
    <property type="entry name" value="NAD(P)-binding Rossmann-like Domain"/>
    <property type="match status" value="1"/>
</dbReference>
<dbReference type="Pfam" id="PF13561">
    <property type="entry name" value="adh_short_C2"/>
    <property type="match status" value="1"/>
</dbReference>
<dbReference type="RefSeq" id="WP_273638888.1">
    <property type="nucleotide sequence ID" value="NZ_JAQQXP010000001.1"/>
</dbReference>
<evidence type="ECO:0000256" key="2">
    <source>
        <dbReference type="ARBA" id="ARBA00023002"/>
    </source>
</evidence>